<evidence type="ECO:0000256" key="1">
    <source>
        <dbReference type="SAM" id="MobiDB-lite"/>
    </source>
</evidence>
<feature type="region of interest" description="Disordered" evidence="1">
    <location>
        <begin position="91"/>
        <end position="115"/>
    </location>
</feature>
<accession>A0A7S4LHH1</accession>
<sequence>MGRAEFERVPTMRHVGSFSHGPDPHVTSSTPSTWSDATQWQVGHREGRWGGVSTVKKLSRQWHWYSPVVALKAFCNHHQPLLKLLKPHRRVEARQSPHANPQQRLRVSPKLPFCG</sequence>
<organism evidence="2">
    <name type="scientific">Eutreptiella gymnastica</name>
    <dbReference type="NCBI Taxonomy" id="73025"/>
    <lineage>
        <taxon>Eukaryota</taxon>
        <taxon>Discoba</taxon>
        <taxon>Euglenozoa</taxon>
        <taxon>Euglenida</taxon>
        <taxon>Spirocuta</taxon>
        <taxon>Euglenophyceae</taxon>
        <taxon>Eutreptiales</taxon>
        <taxon>Eutreptiaceae</taxon>
        <taxon>Eutreptiella</taxon>
    </lineage>
</organism>
<proteinExistence type="predicted"/>
<protein>
    <submittedName>
        <fullName evidence="2">Uncharacterized protein</fullName>
    </submittedName>
</protein>
<feature type="region of interest" description="Disordered" evidence="1">
    <location>
        <begin position="1"/>
        <end position="35"/>
    </location>
</feature>
<reference evidence="2" key="1">
    <citation type="submission" date="2021-01" db="EMBL/GenBank/DDBJ databases">
        <authorList>
            <person name="Corre E."/>
            <person name="Pelletier E."/>
            <person name="Niang G."/>
            <person name="Scheremetjew M."/>
            <person name="Finn R."/>
            <person name="Kale V."/>
            <person name="Holt S."/>
            <person name="Cochrane G."/>
            <person name="Meng A."/>
            <person name="Brown T."/>
            <person name="Cohen L."/>
        </authorList>
    </citation>
    <scope>NUCLEOTIDE SEQUENCE</scope>
    <source>
        <strain evidence="2">CCMP1594</strain>
    </source>
</reference>
<feature type="compositionally biased region" description="Polar residues" evidence="1">
    <location>
        <begin position="26"/>
        <end position="35"/>
    </location>
</feature>
<dbReference type="AlphaFoldDB" id="A0A7S4LHH1"/>
<name>A0A7S4LHH1_9EUGL</name>
<evidence type="ECO:0000313" key="2">
    <source>
        <dbReference type="EMBL" id="CAE0829695.1"/>
    </source>
</evidence>
<dbReference type="EMBL" id="HBJA01118984">
    <property type="protein sequence ID" value="CAE0829695.1"/>
    <property type="molecule type" value="Transcribed_RNA"/>
</dbReference>
<gene>
    <name evidence="2" type="ORF">EGYM00163_LOCUS40973</name>
</gene>
<feature type="compositionally biased region" description="Basic and acidic residues" evidence="1">
    <location>
        <begin position="1"/>
        <end position="10"/>
    </location>
</feature>